<evidence type="ECO:0000256" key="7">
    <source>
        <dbReference type="SAM" id="Phobius"/>
    </source>
</evidence>
<evidence type="ECO:0000256" key="2">
    <source>
        <dbReference type="ARBA" id="ARBA00005236"/>
    </source>
</evidence>
<dbReference type="InterPro" id="IPR051447">
    <property type="entry name" value="Lipoprotein-release_system"/>
</dbReference>
<accession>A0A317T9V4</accession>
<dbReference type="EMBL" id="PDNZ01000001">
    <property type="protein sequence ID" value="PWW83395.1"/>
    <property type="molecule type" value="Genomic_DNA"/>
</dbReference>
<evidence type="ECO:0000313" key="11">
    <source>
        <dbReference type="Proteomes" id="UP000246278"/>
    </source>
</evidence>
<evidence type="ECO:0000256" key="5">
    <source>
        <dbReference type="ARBA" id="ARBA00022989"/>
    </source>
</evidence>
<keyword evidence="5 7" id="KW-1133">Transmembrane helix</keyword>
<evidence type="ECO:0000256" key="3">
    <source>
        <dbReference type="ARBA" id="ARBA00022475"/>
    </source>
</evidence>
<keyword evidence="6 7" id="KW-0472">Membrane</keyword>
<evidence type="ECO:0000256" key="1">
    <source>
        <dbReference type="ARBA" id="ARBA00004651"/>
    </source>
</evidence>
<keyword evidence="11" id="KW-1185">Reference proteome</keyword>
<evidence type="ECO:0000256" key="6">
    <source>
        <dbReference type="ARBA" id="ARBA00023136"/>
    </source>
</evidence>
<evidence type="ECO:0008006" key="12">
    <source>
        <dbReference type="Google" id="ProtNLM"/>
    </source>
</evidence>
<feature type="domain" description="MacB-like periplasmic core" evidence="9">
    <location>
        <begin position="26"/>
        <end position="254"/>
    </location>
</feature>
<comment type="caution">
    <text evidence="10">The sequence shown here is derived from an EMBL/GenBank/DDBJ whole genome shotgun (WGS) entry which is preliminary data.</text>
</comment>
<dbReference type="InterPro" id="IPR025857">
    <property type="entry name" value="MacB_PCD"/>
</dbReference>
<dbReference type="GO" id="GO:0098797">
    <property type="term" value="C:plasma membrane protein complex"/>
    <property type="evidence" value="ECO:0007669"/>
    <property type="project" value="TreeGrafter"/>
</dbReference>
<dbReference type="PANTHER" id="PTHR30489">
    <property type="entry name" value="LIPOPROTEIN-RELEASING SYSTEM TRANSMEMBRANE PROTEIN LOLE"/>
    <property type="match status" value="1"/>
</dbReference>
<comment type="subcellular location">
    <subcellularLocation>
        <location evidence="1">Cell membrane</location>
        <topology evidence="1">Multi-pass membrane protein</topology>
    </subcellularLocation>
</comment>
<feature type="domain" description="ABC3 transporter permease C-terminal" evidence="8">
    <location>
        <begin position="291"/>
        <end position="413"/>
    </location>
</feature>
<dbReference type="AlphaFoldDB" id="A0A317T9V4"/>
<evidence type="ECO:0000256" key="4">
    <source>
        <dbReference type="ARBA" id="ARBA00022692"/>
    </source>
</evidence>
<dbReference type="Pfam" id="PF12704">
    <property type="entry name" value="MacB_PCD"/>
    <property type="match status" value="1"/>
</dbReference>
<feature type="transmembrane region" description="Helical" evidence="7">
    <location>
        <begin position="23"/>
        <end position="46"/>
    </location>
</feature>
<dbReference type="OrthoDB" id="1522670at2"/>
<dbReference type="Pfam" id="PF02687">
    <property type="entry name" value="FtsX"/>
    <property type="match status" value="1"/>
</dbReference>
<evidence type="ECO:0000259" key="8">
    <source>
        <dbReference type="Pfam" id="PF02687"/>
    </source>
</evidence>
<dbReference type="Proteomes" id="UP000246278">
    <property type="component" value="Unassembled WGS sequence"/>
</dbReference>
<keyword evidence="3" id="KW-1003">Cell membrane</keyword>
<feature type="transmembrane region" description="Helical" evidence="7">
    <location>
        <begin position="385"/>
        <end position="405"/>
    </location>
</feature>
<dbReference type="InterPro" id="IPR003838">
    <property type="entry name" value="ABC3_permease_C"/>
</dbReference>
<reference evidence="11" key="1">
    <citation type="submission" date="2017-10" db="EMBL/GenBank/DDBJ databases">
        <authorList>
            <person name="Gaisin V.A."/>
            <person name="Rysina M.S."/>
            <person name="Grouzdev D.S."/>
        </authorList>
    </citation>
    <scope>NUCLEOTIDE SEQUENCE [LARGE SCALE GENOMIC DNA]</scope>
    <source>
        <strain evidence="11">V1</strain>
    </source>
</reference>
<feature type="transmembrane region" description="Helical" evidence="7">
    <location>
        <begin position="290"/>
        <end position="311"/>
    </location>
</feature>
<sequence>MKSELYIARRFAFKPRSSSKPTFIVFLAVAGIALGTAALILTLSIVKGFSTQIESKLIGFSSHFQIRQAQGNLFYPLPADTLRLNNIENIDSVTPFMEKSIILQSREGENELIKPAMLKGVSRENPPAFLQKNIVDGAWFPDETLPSLHILVGKPLAESLRLSPGSRVMIISTAKGTSGKLIQAGDNIVDLLSSMELELATVSGIYETGLNEGFDDYMVIADLEAMQRFFNAEKALLSGYEVMVKDIERLNATATESVDALGYPFYGYTVFERYANLFEWLKLQRNITPLLIITITVVAVFNIISTLLVLIIEKTKEIGMLSALGLVPGKISGIFLAQAFLIALIGILVGNMLALGFSVFELHFHLITLPQKNYFIKHVPIQIELFDYLMVSCVVGLLTLVFAFIPARVAAALKPGTALLS</sequence>
<name>A0A317T9V4_9CHLB</name>
<keyword evidence="4 7" id="KW-0812">Transmembrane</keyword>
<dbReference type="GO" id="GO:0044874">
    <property type="term" value="P:lipoprotein localization to outer membrane"/>
    <property type="evidence" value="ECO:0007669"/>
    <property type="project" value="TreeGrafter"/>
</dbReference>
<dbReference type="RefSeq" id="WP_110022279.1">
    <property type="nucleotide sequence ID" value="NZ_PDNZ01000001.1"/>
</dbReference>
<evidence type="ECO:0000259" key="9">
    <source>
        <dbReference type="Pfam" id="PF12704"/>
    </source>
</evidence>
<feature type="transmembrane region" description="Helical" evidence="7">
    <location>
        <begin position="331"/>
        <end position="364"/>
    </location>
</feature>
<dbReference type="PANTHER" id="PTHR30489:SF0">
    <property type="entry name" value="LIPOPROTEIN-RELEASING SYSTEM TRANSMEMBRANE PROTEIN LOLE"/>
    <property type="match status" value="1"/>
</dbReference>
<proteinExistence type="inferred from homology"/>
<evidence type="ECO:0000313" key="10">
    <source>
        <dbReference type="EMBL" id="PWW83395.1"/>
    </source>
</evidence>
<comment type="similarity">
    <text evidence="2">Belongs to the ABC-4 integral membrane protein family. LolC/E subfamily.</text>
</comment>
<gene>
    <name evidence="10" type="ORF">CR164_00515</name>
</gene>
<organism evidence="10 11">
    <name type="scientific">Prosthecochloris marina</name>
    <dbReference type="NCBI Taxonomy" id="2017681"/>
    <lineage>
        <taxon>Bacteria</taxon>
        <taxon>Pseudomonadati</taxon>
        <taxon>Chlorobiota</taxon>
        <taxon>Chlorobiia</taxon>
        <taxon>Chlorobiales</taxon>
        <taxon>Chlorobiaceae</taxon>
        <taxon>Prosthecochloris</taxon>
    </lineage>
</organism>
<protein>
    <recommendedName>
        <fullName evidence="12">ABC transporter permease</fullName>
    </recommendedName>
</protein>